<evidence type="ECO:0000256" key="3">
    <source>
        <dbReference type="ARBA" id="ARBA00022621"/>
    </source>
</evidence>
<name>A0ABQ9E332_TEGGR</name>
<comment type="caution">
    <text evidence="9">The sequence shown here is derived from an EMBL/GenBank/DDBJ whole genome shotgun (WGS) entry which is preliminary data.</text>
</comment>
<dbReference type="InterPro" id="IPR012292">
    <property type="entry name" value="Globin/Proto"/>
</dbReference>
<keyword evidence="10" id="KW-1185">Reference proteome</keyword>
<keyword evidence="3 6" id="KW-0561">Oxygen transport</keyword>
<evidence type="ECO:0000313" key="9">
    <source>
        <dbReference type="EMBL" id="KAJ8297910.1"/>
    </source>
</evidence>
<feature type="domain" description="Globin" evidence="8">
    <location>
        <begin position="20"/>
        <end position="219"/>
    </location>
</feature>
<dbReference type="PANTHER" id="PTHR46458">
    <property type="entry name" value="BLR2807 PROTEIN"/>
    <property type="match status" value="1"/>
</dbReference>
<dbReference type="InterPro" id="IPR000971">
    <property type="entry name" value="Globin"/>
</dbReference>
<feature type="region of interest" description="Disordered" evidence="7">
    <location>
        <begin position="1"/>
        <end position="20"/>
    </location>
</feature>
<dbReference type="Gene3D" id="1.10.490.10">
    <property type="entry name" value="Globins"/>
    <property type="match status" value="1"/>
</dbReference>
<dbReference type="PROSITE" id="PS01033">
    <property type="entry name" value="GLOBIN"/>
    <property type="match status" value="1"/>
</dbReference>
<keyword evidence="4" id="KW-0479">Metal-binding</keyword>
<dbReference type="InterPro" id="IPR009050">
    <property type="entry name" value="Globin-like_sf"/>
</dbReference>
<comment type="similarity">
    <text evidence="6">Belongs to the globin family.</text>
</comment>
<keyword evidence="1 6" id="KW-0813">Transport</keyword>
<protein>
    <recommendedName>
        <fullName evidence="8">Globin domain-containing protein</fullName>
    </recommendedName>
</protein>
<dbReference type="Proteomes" id="UP001217089">
    <property type="component" value="Unassembled WGS sequence"/>
</dbReference>
<dbReference type="CDD" id="cd01040">
    <property type="entry name" value="Mb-like"/>
    <property type="match status" value="1"/>
</dbReference>
<evidence type="ECO:0000259" key="8">
    <source>
        <dbReference type="PROSITE" id="PS01033"/>
    </source>
</evidence>
<dbReference type="InterPro" id="IPR044399">
    <property type="entry name" value="Mb-like_M"/>
</dbReference>
<organism evidence="9 10">
    <name type="scientific">Tegillarca granosa</name>
    <name type="common">Malaysian cockle</name>
    <name type="synonym">Anadara granosa</name>
    <dbReference type="NCBI Taxonomy" id="220873"/>
    <lineage>
        <taxon>Eukaryota</taxon>
        <taxon>Metazoa</taxon>
        <taxon>Spiralia</taxon>
        <taxon>Lophotrochozoa</taxon>
        <taxon>Mollusca</taxon>
        <taxon>Bivalvia</taxon>
        <taxon>Autobranchia</taxon>
        <taxon>Pteriomorphia</taxon>
        <taxon>Arcoida</taxon>
        <taxon>Arcoidea</taxon>
        <taxon>Arcidae</taxon>
        <taxon>Tegillarca</taxon>
    </lineage>
</organism>
<evidence type="ECO:0000313" key="10">
    <source>
        <dbReference type="Proteomes" id="UP001217089"/>
    </source>
</evidence>
<evidence type="ECO:0000256" key="4">
    <source>
        <dbReference type="ARBA" id="ARBA00022723"/>
    </source>
</evidence>
<dbReference type="Pfam" id="PF00042">
    <property type="entry name" value="Globin"/>
    <property type="match status" value="1"/>
</dbReference>
<dbReference type="EMBL" id="JARBDR010000923">
    <property type="protein sequence ID" value="KAJ8297910.1"/>
    <property type="molecule type" value="Genomic_DNA"/>
</dbReference>
<evidence type="ECO:0000256" key="6">
    <source>
        <dbReference type="RuleBase" id="RU000356"/>
    </source>
</evidence>
<evidence type="ECO:0000256" key="7">
    <source>
        <dbReference type="SAM" id="MobiDB-lite"/>
    </source>
</evidence>
<proteinExistence type="inferred from homology"/>
<dbReference type="InterPro" id="IPR050532">
    <property type="entry name" value="Globin-like_OT"/>
</dbReference>
<dbReference type="SUPFAM" id="SSF46458">
    <property type="entry name" value="Globin-like"/>
    <property type="match status" value="1"/>
</dbReference>
<sequence>MGCTTSNSVVTQESMQQNSNLTPEEIRLVKESWSIVGKDLTDLGPLVFKKFFETQQGIIVLFERLMSAKSDGPVNFHYDRLSTHATIVMESLGAAVECLGDSKNSTNLLINMGKRHAKYNVHPDMIPFLFSSQFTILCGKAPKNLTAFPIEWNEVEKGWNGVELSGVGWSGVELGGVYFWPAMREALKELLQEQFTRELEESWCNVFEYITCKFQQGIKQGQQLMR</sequence>
<evidence type="ECO:0000256" key="5">
    <source>
        <dbReference type="ARBA" id="ARBA00023004"/>
    </source>
</evidence>
<dbReference type="PANTHER" id="PTHR46458:SF1">
    <property type="entry name" value="GEO09476P1"/>
    <property type="match status" value="1"/>
</dbReference>
<evidence type="ECO:0000256" key="2">
    <source>
        <dbReference type="ARBA" id="ARBA00022617"/>
    </source>
</evidence>
<reference evidence="9 10" key="1">
    <citation type="submission" date="2022-12" db="EMBL/GenBank/DDBJ databases">
        <title>Chromosome-level genome of Tegillarca granosa.</title>
        <authorList>
            <person name="Kim J."/>
        </authorList>
    </citation>
    <scope>NUCLEOTIDE SEQUENCE [LARGE SCALE GENOMIC DNA]</scope>
    <source>
        <strain evidence="9">Teg-2019</strain>
        <tissue evidence="9">Adductor muscle</tissue>
    </source>
</reference>
<keyword evidence="5" id="KW-0408">Iron</keyword>
<accession>A0ABQ9E332</accession>
<gene>
    <name evidence="9" type="ORF">KUTeg_024441</name>
</gene>
<evidence type="ECO:0000256" key="1">
    <source>
        <dbReference type="ARBA" id="ARBA00022448"/>
    </source>
</evidence>
<keyword evidence="2 6" id="KW-0349">Heme</keyword>